<evidence type="ECO:0008006" key="4">
    <source>
        <dbReference type="Google" id="ProtNLM"/>
    </source>
</evidence>
<organism evidence="3">
    <name type="scientific">Perkinsus marinus (strain ATCC 50983 / TXsc)</name>
    <dbReference type="NCBI Taxonomy" id="423536"/>
    <lineage>
        <taxon>Eukaryota</taxon>
        <taxon>Sar</taxon>
        <taxon>Alveolata</taxon>
        <taxon>Perkinsozoa</taxon>
        <taxon>Perkinsea</taxon>
        <taxon>Perkinsida</taxon>
        <taxon>Perkinsidae</taxon>
        <taxon>Perkinsus</taxon>
    </lineage>
</organism>
<dbReference type="InParanoid" id="C5LJ61"/>
<name>C5LJ61_PERM5</name>
<evidence type="ECO:0000313" key="2">
    <source>
        <dbReference type="EMBL" id="EER03232.1"/>
    </source>
</evidence>
<feature type="chain" id="PRO_5002954862" description="Merozoite surface protein 2" evidence="1">
    <location>
        <begin position="25"/>
        <end position="180"/>
    </location>
</feature>
<dbReference type="Proteomes" id="UP000007800">
    <property type="component" value="Unassembled WGS sequence"/>
</dbReference>
<sequence length="180" mass="18902">MTIRSFPFIIVCLNVLRDITYVMGNTTECDAECAATYPGSYCKYWQTPSRCFGSNVPCYCGSGETTEVSRNCDAGCASDTPGSYCKYWATPSTCHSSNEPCTCEAAAVTTTPSEATDEVTETTTIQDGTTAAPEETNTATSVAVDSTGMVTTADAADVTTDAPVEPYTVAQMTSTAAPSE</sequence>
<dbReference type="GeneID" id="9052174"/>
<evidence type="ECO:0000313" key="3">
    <source>
        <dbReference type="Proteomes" id="UP000007800"/>
    </source>
</evidence>
<reference evidence="2 3" key="1">
    <citation type="submission" date="2008-07" db="EMBL/GenBank/DDBJ databases">
        <authorList>
            <person name="El-Sayed N."/>
            <person name="Caler E."/>
            <person name="Inman J."/>
            <person name="Amedeo P."/>
            <person name="Hass B."/>
            <person name="Wortman J."/>
        </authorList>
    </citation>
    <scope>NUCLEOTIDE SEQUENCE [LARGE SCALE GENOMIC DNA]</scope>
    <source>
        <strain evidence="3">ATCC 50983 / TXsc</strain>
    </source>
</reference>
<feature type="non-terminal residue" evidence="2">
    <location>
        <position position="180"/>
    </location>
</feature>
<dbReference type="RefSeq" id="XP_002771416.1">
    <property type="nucleotide sequence ID" value="XM_002771370.1"/>
</dbReference>
<dbReference type="AlphaFoldDB" id="C5LJ61"/>
<protein>
    <recommendedName>
        <fullName evidence="4">Merozoite surface protein 2</fullName>
    </recommendedName>
</protein>
<gene>
    <name evidence="2" type="ORF">Pmar_PMAR008637</name>
</gene>
<dbReference type="EMBL" id="GG682363">
    <property type="protein sequence ID" value="EER03232.1"/>
    <property type="molecule type" value="Genomic_DNA"/>
</dbReference>
<keyword evidence="3" id="KW-1185">Reference proteome</keyword>
<feature type="signal peptide" evidence="1">
    <location>
        <begin position="1"/>
        <end position="24"/>
    </location>
</feature>
<keyword evidence="1" id="KW-0732">Signal</keyword>
<proteinExistence type="predicted"/>
<accession>C5LJ61</accession>
<evidence type="ECO:0000256" key="1">
    <source>
        <dbReference type="SAM" id="SignalP"/>
    </source>
</evidence>